<gene>
    <name evidence="1" type="ORF">JZM60_01325</name>
</gene>
<dbReference type="RefSeq" id="WP_207163756.1">
    <property type="nucleotide sequence ID" value="NZ_CP071382.1"/>
</dbReference>
<dbReference type="EMBL" id="CP071382">
    <property type="protein sequence ID" value="QSV45967.1"/>
    <property type="molecule type" value="Genomic_DNA"/>
</dbReference>
<proteinExistence type="predicted"/>
<name>A0ABX7Q3E0_9BACT</name>
<dbReference type="Proteomes" id="UP000663651">
    <property type="component" value="Chromosome"/>
</dbReference>
<evidence type="ECO:0000313" key="1">
    <source>
        <dbReference type="EMBL" id="QSV45967.1"/>
    </source>
</evidence>
<accession>A0ABX7Q3E0</accession>
<sequence length="76" mass="8063">MSTVDSISIEDAAKEVGSTPVRLLMLIKQGVIRGELQGGQWYVDREVLEGFAKADGDNRSILACAASCKASSCGCR</sequence>
<protein>
    <recommendedName>
        <fullName evidence="3">Helix-turn-helix domain-containing protein</fullName>
    </recommendedName>
</protein>
<evidence type="ECO:0008006" key="3">
    <source>
        <dbReference type="Google" id="ProtNLM"/>
    </source>
</evidence>
<organism evidence="1 2">
    <name type="scientific">Geobacter benzoatilyticus</name>
    <dbReference type="NCBI Taxonomy" id="2815309"/>
    <lineage>
        <taxon>Bacteria</taxon>
        <taxon>Pseudomonadati</taxon>
        <taxon>Thermodesulfobacteriota</taxon>
        <taxon>Desulfuromonadia</taxon>
        <taxon>Geobacterales</taxon>
        <taxon>Geobacteraceae</taxon>
        <taxon>Geobacter</taxon>
    </lineage>
</organism>
<reference evidence="1 2" key="1">
    <citation type="submission" date="2021-03" db="EMBL/GenBank/DDBJ databases">
        <title>Geobacter metallireducens gen. nov. sp. nov., a microorganism capable of coupling the complete oxidation of organic compounds to the reduction of iron and other metals.</title>
        <authorList>
            <person name="Li Y."/>
        </authorList>
    </citation>
    <scope>NUCLEOTIDE SEQUENCE [LARGE SCALE GENOMIC DNA]</scope>
    <source>
        <strain evidence="1 2">Jerry-YX</strain>
    </source>
</reference>
<keyword evidence="2" id="KW-1185">Reference proteome</keyword>
<evidence type="ECO:0000313" key="2">
    <source>
        <dbReference type="Proteomes" id="UP000663651"/>
    </source>
</evidence>